<dbReference type="RefSeq" id="WP_045366032.1">
    <property type="nucleotide sequence ID" value="NZ_AP014648.1"/>
</dbReference>
<evidence type="ECO:0000313" key="3">
    <source>
        <dbReference type="Proteomes" id="UP000031643"/>
    </source>
</evidence>
<dbReference type="Proteomes" id="UP000031643">
    <property type="component" value="Chromosome"/>
</dbReference>
<sequence length="166" mass="17902">MVTEAKIEKPDGPDDEFCPRWQRPCSEVCKTCHFWMKVKSHDEKGKLKSIGYACADLVAAAGILNTAAEVRSAVIATQEVNNRVVDLHNGMARPNMQIVEQLKPILQAAGGIAPIAAPREDPKLIGRAPAAIVRDEYAEDGVETTPVEPGPPEKDHDKTDPDGGAP</sequence>
<dbReference type="AlphaFoldDB" id="A0A0A8K318"/>
<evidence type="ECO:0000313" key="2">
    <source>
        <dbReference type="EMBL" id="BAQ16902.1"/>
    </source>
</evidence>
<gene>
    <name evidence="2" type="ORF">GL4_1446</name>
</gene>
<dbReference type="EMBL" id="AP014648">
    <property type="protein sequence ID" value="BAQ16902.1"/>
    <property type="molecule type" value="Genomic_DNA"/>
</dbReference>
<protein>
    <submittedName>
        <fullName evidence="2">Uncharacterized protein</fullName>
    </submittedName>
</protein>
<dbReference type="STRING" id="1384459.GL4_1446"/>
<dbReference type="KEGG" id="mcg:GL4_1446"/>
<reference evidence="2 3" key="1">
    <citation type="submission" date="2014-09" db="EMBL/GenBank/DDBJ databases">
        <title>Genome sequencing of Methyloceanibacter caenitepidi Gela4.</title>
        <authorList>
            <person name="Takeuchi M."/>
            <person name="Susumu S."/>
            <person name="Kamagata Y."/>
            <person name="Oshima K."/>
            <person name="Hattori M."/>
            <person name="Iwasaki W."/>
        </authorList>
    </citation>
    <scope>NUCLEOTIDE SEQUENCE [LARGE SCALE GENOMIC DNA]</scope>
    <source>
        <strain evidence="2 3">Gela4</strain>
    </source>
</reference>
<keyword evidence="3" id="KW-1185">Reference proteome</keyword>
<feature type="region of interest" description="Disordered" evidence="1">
    <location>
        <begin position="135"/>
        <end position="166"/>
    </location>
</feature>
<dbReference type="HOGENOM" id="CLU_1600771_0_0_5"/>
<proteinExistence type="predicted"/>
<feature type="compositionally biased region" description="Basic and acidic residues" evidence="1">
    <location>
        <begin position="151"/>
        <end position="166"/>
    </location>
</feature>
<name>A0A0A8K318_9HYPH</name>
<accession>A0A0A8K318</accession>
<organism evidence="2 3">
    <name type="scientific">Methyloceanibacter caenitepidi</name>
    <dbReference type="NCBI Taxonomy" id="1384459"/>
    <lineage>
        <taxon>Bacteria</taxon>
        <taxon>Pseudomonadati</taxon>
        <taxon>Pseudomonadota</taxon>
        <taxon>Alphaproteobacteria</taxon>
        <taxon>Hyphomicrobiales</taxon>
        <taxon>Hyphomicrobiaceae</taxon>
        <taxon>Methyloceanibacter</taxon>
    </lineage>
</organism>
<evidence type="ECO:0000256" key="1">
    <source>
        <dbReference type="SAM" id="MobiDB-lite"/>
    </source>
</evidence>